<gene>
    <name evidence="1" type="ORF">PIB30_054490</name>
</gene>
<name>A0ABU6QIG9_9FABA</name>
<proteinExistence type="predicted"/>
<evidence type="ECO:0000313" key="2">
    <source>
        <dbReference type="Proteomes" id="UP001341840"/>
    </source>
</evidence>
<dbReference type="EMBL" id="JASCZI010000416">
    <property type="protein sequence ID" value="MED6111674.1"/>
    <property type="molecule type" value="Genomic_DNA"/>
</dbReference>
<sequence length="111" mass="12111">MTVFSGSRQVFPIDFEVEVSQRLLEASNSGDLTSALNCIADPSVDVNFAGAVTLRTRHAELVPSSESASQVRVEFHDFVTEVTPLFLAVHSGNDALVRKLLIGDRSFVNFI</sequence>
<dbReference type="Proteomes" id="UP001341840">
    <property type="component" value="Unassembled WGS sequence"/>
</dbReference>
<organism evidence="1 2">
    <name type="scientific">Stylosanthes scabra</name>
    <dbReference type="NCBI Taxonomy" id="79078"/>
    <lineage>
        <taxon>Eukaryota</taxon>
        <taxon>Viridiplantae</taxon>
        <taxon>Streptophyta</taxon>
        <taxon>Embryophyta</taxon>
        <taxon>Tracheophyta</taxon>
        <taxon>Spermatophyta</taxon>
        <taxon>Magnoliopsida</taxon>
        <taxon>eudicotyledons</taxon>
        <taxon>Gunneridae</taxon>
        <taxon>Pentapetalae</taxon>
        <taxon>rosids</taxon>
        <taxon>fabids</taxon>
        <taxon>Fabales</taxon>
        <taxon>Fabaceae</taxon>
        <taxon>Papilionoideae</taxon>
        <taxon>50 kb inversion clade</taxon>
        <taxon>dalbergioids sensu lato</taxon>
        <taxon>Dalbergieae</taxon>
        <taxon>Pterocarpus clade</taxon>
        <taxon>Stylosanthes</taxon>
    </lineage>
</organism>
<comment type="caution">
    <text evidence="1">The sequence shown here is derived from an EMBL/GenBank/DDBJ whole genome shotgun (WGS) entry which is preliminary data.</text>
</comment>
<accession>A0ABU6QIG9</accession>
<keyword evidence="2" id="KW-1185">Reference proteome</keyword>
<evidence type="ECO:0000313" key="1">
    <source>
        <dbReference type="EMBL" id="MED6111674.1"/>
    </source>
</evidence>
<protein>
    <submittedName>
        <fullName evidence="1">Uncharacterized protein</fullName>
    </submittedName>
</protein>
<reference evidence="1 2" key="1">
    <citation type="journal article" date="2023" name="Plants (Basel)">
        <title>Bridging the Gap: Combining Genomics and Transcriptomics Approaches to Understand Stylosanthes scabra, an Orphan Legume from the Brazilian Caatinga.</title>
        <authorList>
            <person name="Ferreira-Neto J.R.C."/>
            <person name="da Silva M.D."/>
            <person name="Binneck E."/>
            <person name="de Melo N.F."/>
            <person name="da Silva R.H."/>
            <person name="de Melo A.L.T.M."/>
            <person name="Pandolfi V."/>
            <person name="Bustamante F.O."/>
            <person name="Brasileiro-Vidal A.C."/>
            <person name="Benko-Iseppon A.M."/>
        </authorList>
    </citation>
    <scope>NUCLEOTIDE SEQUENCE [LARGE SCALE GENOMIC DNA]</scope>
    <source>
        <tissue evidence="1">Leaves</tissue>
    </source>
</reference>